<comment type="caution">
    <text evidence="8">The sequence shown here is derived from an EMBL/GenBank/DDBJ whole genome shotgun (WGS) entry which is preliminary data.</text>
</comment>
<dbReference type="PROSITE" id="PS50125">
    <property type="entry name" value="GUANYLATE_CYCLASE_2"/>
    <property type="match status" value="1"/>
</dbReference>
<dbReference type="EMBL" id="BSOW01000023">
    <property type="protein sequence ID" value="GLR89053.1"/>
    <property type="molecule type" value="Genomic_DNA"/>
</dbReference>
<dbReference type="SUPFAM" id="SSF103190">
    <property type="entry name" value="Sensory domain-like"/>
    <property type="match status" value="1"/>
</dbReference>
<gene>
    <name evidence="8" type="ORF">GCM10007857_57660</name>
</gene>
<dbReference type="RefSeq" id="WP_284270950.1">
    <property type="nucleotide sequence ID" value="NZ_BSOW01000023.1"/>
</dbReference>
<accession>A0ABQ6B4N8</accession>
<keyword evidence="5 6" id="KW-0472">Membrane</keyword>
<evidence type="ECO:0000313" key="8">
    <source>
        <dbReference type="EMBL" id="GLR89053.1"/>
    </source>
</evidence>
<keyword evidence="9" id="KW-1185">Reference proteome</keyword>
<evidence type="ECO:0000259" key="7">
    <source>
        <dbReference type="PROSITE" id="PS50125"/>
    </source>
</evidence>
<dbReference type="InterPro" id="IPR001054">
    <property type="entry name" value="A/G_cyclase"/>
</dbReference>
<evidence type="ECO:0000256" key="4">
    <source>
        <dbReference type="ARBA" id="ARBA00022989"/>
    </source>
</evidence>
<dbReference type="Proteomes" id="UP001156905">
    <property type="component" value="Unassembled WGS sequence"/>
</dbReference>
<dbReference type="Pfam" id="PF02743">
    <property type="entry name" value="dCache_1"/>
    <property type="match status" value="1"/>
</dbReference>
<evidence type="ECO:0000256" key="6">
    <source>
        <dbReference type="SAM" id="Phobius"/>
    </source>
</evidence>
<dbReference type="Pfam" id="PF00211">
    <property type="entry name" value="Guanylate_cyc"/>
    <property type="match status" value="1"/>
</dbReference>
<dbReference type="SMART" id="SM00044">
    <property type="entry name" value="CYCc"/>
    <property type="match status" value="1"/>
</dbReference>
<proteinExistence type="predicted"/>
<name>A0ABQ6B4N8_9BRAD</name>
<sequence length="644" mass="70189">MLTFRIAITTAVIAFTTAATALLVFTELKTSHAVARAAASAAMDAASANTLSRLEAELSGLSSVVDVLSSNRSLADSDDRSEQDGAIVLFKAALNRLPQADSFYVGYENGSWLQVRRLDVLGTPDREKLGAPSGAVYNINLVRPTSDKALPMRRIFEDEEGNMTGQLDLPDYGYDVRKRVWYRDTMQADRDLISSPYASFSIGTPMITLSAPLHGRVRGVIAADLKLDKFSEWVHAQRPGEHGAAVIFDSFGVLVAHPDFARMVEEARAHPSHPQLPEISEIRTGLVGAVLQMWHGDERFEGDMRGEDGRDYLFRLQKFSQGGGYSGYSLLIAAEDDFAENVRKLQIRGMLIALIVGACFVPAAWIFGSRMSTSLKQITEQASRLQTLAVPRGAPVVSNIAEINELGRTMAVARRSIASFARFVPKDIVRGIIDGSISTELGGMRREVTILFSDVTNFTGIAEAADPDVLMRQTSRHFAALTEAFFAEGGTVDKFIGDSVMVFWNAPHLQPDHVERACRAALSAKAASDALNAQFEAEGLPPFVVRIGIHFGDAVVGNVGSAERMNYTVLGNSVNLAARLEGLNKGYGTTILVSEAVRSRVEHRFRFKPIASVTAKGMTTETRVYELVEAAFAQRRPSAFRTSC</sequence>
<feature type="transmembrane region" description="Helical" evidence="6">
    <location>
        <begin position="350"/>
        <end position="368"/>
    </location>
</feature>
<evidence type="ECO:0000256" key="3">
    <source>
        <dbReference type="ARBA" id="ARBA00022692"/>
    </source>
</evidence>
<evidence type="ECO:0000256" key="2">
    <source>
        <dbReference type="ARBA" id="ARBA00022475"/>
    </source>
</evidence>
<dbReference type="CDD" id="cd07302">
    <property type="entry name" value="CHD"/>
    <property type="match status" value="1"/>
</dbReference>
<keyword evidence="3 6" id="KW-0812">Transmembrane</keyword>
<dbReference type="PANTHER" id="PTHR43081">
    <property type="entry name" value="ADENYLATE CYCLASE, TERMINAL-DIFFERENTIATION SPECIFIC-RELATED"/>
    <property type="match status" value="1"/>
</dbReference>
<dbReference type="InterPro" id="IPR033479">
    <property type="entry name" value="dCache_1"/>
</dbReference>
<dbReference type="PANTHER" id="PTHR43081:SF1">
    <property type="entry name" value="ADENYLATE CYCLASE, TERMINAL-DIFFERENTIATION SPECIFIC"/>
    <property type="match status" value="1"/>
</dbReference>
<feature type="transmembrane region" description="Helical" evidence="6">
    <location>
        <begin position="6"/>
        <end position="26"/>
    </location>
</feature>
<dbReference type="SUPFAM" id="SSF55073">
    <property type="entry name" value="Nucleotide cyclase"/>
    <property type="match status" value="1"/>
</dbReference>
<keyword evidence="4 6" id="KW-1133">Transmembrane helix</keyword>
<feature type="domain" description="Guanylate cyclase" evidence="7">
    <location>
        <begin position="449"/>
        <end position="581"/>
    </location>
</feature>
<dbReference type="CDD" id="cd18774">
    <property type="entry name" value="PDC2_HK_sensor"/>
    <property type="match status" value="1"/>
</dbReference>
<organism evidence="8 9">
    <name type="scientific">Bradyrhizobium iriomotense</name>
    <dbReference type="NCBI Taxonomy" id="441950"/>
    <lineage>
        <taxon>Bacteria</taxon>
        <taxon>Pseudomonadati</taxon>
        <taxon>Pseudomonadota</taxon>
        <taxon>Alphaproteobacteria</taxon>
        <taxon>Hyphomicrobiales</taxon>
        <taxon>Nitrobacteraceae</taxon>
        <taxon>Bradyrhizobium</taxon>
    </lineage>
</organism>
<dbReference type="CDD" id="cd12913">
    <property type="entry name" value="PDC1_MCP_like"/>
    <property type="match status" value="1"/>
</dbReference>
<dbReference type="Gene3D" id="3.30.450.20">
    <property type="entry name" value="PAS domain"/>
    <property type="match status" value="2"/>
</dbReference>
<evidence type="ECO:0000256" key="5">
    <source>
        <dbReference type="ARBA" id="ARBA00023136"/>
    </source>
</evidence>
<reference evidence="9" key="1">
    <citation type="journal article" date="2019" name="Int. J. Syst. Evol. Microbiol.">
        <title>The Global Catalogue of Microorganisms (GCM) 10K type strain sequencing project: providing services to taxonomists for standard genome sequencing and annotation.</title>
        <authorList>
            <consortium name="The Broad Institute Genomics Platform"/>
            <consortium name="The Broad Institute Genome Sequencing Center for Infectious Disease"/>
            <person name="Wu L."/>
            <person name="Ma J."/>
        </authorList>
    </citation>
    <scope>NUCLEOTIDE SEQUENCE [LARGE SCALE GENOMIC DNA]</scope>
    <source>
        <strain evidence="9">NBRC 102520</strain>
    </source>
</reference>
<dbReference type="InterPro" id="IPR050697">
    <property type="entry name" value="Adenylyl/Guanylyl_Cyclase_3/4"/>
</dbReference>
<dbReference type="InterPro" id="IPR029787">
    <property type="entry name" value="Nucleotide_cyclase"/>
</dbReference>
<evidence type="ECO:0000313" key="9">
    <source>
        <dbReference type="Proteomes" id="UP001156905"/>
    </source>
</evidence>
<dbReference type="InterPro" id="IPR029151">
    <property type="entry name" value="Sensor-like_sf"/>
</dbReference>
<protein>
    <submittedName>
        <fullName evidence="8">Adenylate/guanylate cyclase domain-containing protein</fullName>
    </submittedName>
</protein>
<keyword evidence="2" id="KW-1003">Cell membrane</keyword>
<evidence type="ECO:0000256" key="1">
    <source>
        <dbReference type="ARBA" id="ARBA00004651"/>
    </source>
</evidence>
<dbReference type="Gene3D" id="3.30.70.1230">
    <property type="entry name" value="Nucleotide cyclase"/>
    <property type="match status" value="1"/>
</dbReference>
<comment type="subcellular location">
    <subcellularLocation>
        <location evidence="1">Cell membrane</location>
        <topology evidence="1">Multi-pass membrane protein</topology>
    </subcellularLocation>
</comment>